<dbReference type="InParanoid" id="D2HPG5"/>
<dbReference type="EMBL" id="GL193133">
    <property type="protein sequence ID" value="EFB15181.1"/>
    <property type="molecule type" value="Genomic_DNA"/>
</dbReference>
<reference evidence="1" key="1">
    <citation type="journal article" date="2010" name="Nature">
        <title>The sequence and de novo assembly of the giant panda genome.</title>
        <authorList>
            <person name="Li R."/>
            <person name="Fan W."/>
            <person name="Tian G."/>
            <person name="Zhu H."/>
            <person name="He L."/>
            <person name="Cai J."/>
            <person name="Huang Q."/>
            <person name="Cai Q."/>
            <person name="Li B."/>
            <person name="Bai Y."/>
            <person name="Zhang Z."/>
            <person name="Zhang Y."/>
            <person name="Wang W."/>
            <person name="Li J."/>
            <person name="Wei F."/>
            <person name="Li H."/>
            <person name="Jian M."/>
            <person name="Li J."/>
            <person name="Zhang Z."/>
            <person name="Nielsen R."/>
            <person name="Li D."/>
            <person name="Gu W."/>
            <person name="Yang Z."/>
            <person name="Xuan Z."/>
            <person name="Ryder O.A."/>
            <person name="Leung F.C."/>
            <person name="Zhou Y."/>
            <person name="Cao J."/>
            <person name="Sun X."/>
            <person name="Fu Y."/>
            <person name="Fang X."/>
            <person name="Guo X."/>
            <person name="Wang B."/>
            <person name="Hou R."/>
            <person name="Shen F."/>
            <person name="Mu B."/>
            <person name="Ni P."/>
            <person name="Lin R."/>
            <person name="Qian W."/>
            <person name="Wang G."/>
            <person name="Yu C."/>
            <person name="Nie W."/>
            <person name="Wang J."/>
            <person name="Wu Z."/>
            <person name="Liang H."/>
            <person name="Min J."/>
            <person name="Wu Q."/>
            <person name="Cheng S."/>
            <person name="Ruan J."/>
            <person name="Wang M."/>
            <person name="Shi Z."/>
            <person name="Wen M."/>
            <person name="Liu B."/>
            <person name="Ren X."/>
            <person name="Zheng H."/>
            <person name="Dong D."/>
            <person name="Cook K."/>
            <person name="Shan G."/>
            <person name="Zhang H."/>
            <person name="Kosiol C."/>
            <person name="Xie X."/>
            <person name="Lu Z."/>
            <person name="Zheng H."/>
            <person name="Li Y."/>
            <person name="Steiner C.C."/>
            <person name="Lam T.T."/>
            <person name="Lin S."/>
            <person name="Zhang Q."/>
            <person name="Li G."/>
            <person name="Tian J."/>
            <person name="Gong T."/>
            <person name="Liu H."/>
            <person name="Zhang D."/>
            <person name="Fang L."/>
            <person name="Ye C."/>
            <person name="Zhang J."/>
            <person name="Hu W."/>
            <person name="Xu A."/>
            <person name="Ren Y."/>
            <person name="Zhang G."/>
            <person name="Bruford M.W."/>
            <person name="Li Q."/>
            <person name="Ma L."/>
            <person name="Guo Y."/>
            <person name="An N."/>
            <person name="Hu Y."/>
            <person name="Zheng Y."/>
            <person name="Shi Y."/>
            <person name="Li Z."/>
            <person name="Liu Q."/>
            <person name="Chen Y."/>
            <person name="Zhao J."/>
            <person name="Qu N."/>
            <person name="Zhao S."/>
            <person name="Tian F."/>
            <person name="Wang X."/>
            <person name="Wang H."/>
            <person name="Xu L."/>
            <person name="Liu X."/>
            <person name="Vinar T."/>
            <person name="Wang Y."/>
            <person name="Lam T.W."/>
            <person name="Yiu S.M."/>
            <person name="Liu S."/>
            <person name="Zhang H."/>
            <person name="Li D."/>
            <person name="Huang Y."/>
            <person name="Wang X."/>
            <person name="Yang G."/>
            <person name="Jiang Z."/>
            <person name="Wang J."/>
            <person name="Qin N."/>
            <person name="Li L."/>
            <person name="Li J."/>
            <person name="Bolund L."/>
            <person name="Kristiansen K."/>
            <person name="Wong G.K."/>
            <person name="Olson M."/>
            <person name="Zhang X."/>
            <person name="Li S."/>
            <person name="Yang H."/>
            <person name="Wang J."/>
            <person name="Wang J."/>
        </authorList>
    </citation>
    <scope>NUCLEOTIDE SEQUENCE [LARGE SCALE GENOMIC DNA]</scope>
</reference>
<gene>
    <name evidence="1" type="ORF">PANDA_013667</name>
</gene>
<dbReference type="Gene3D" id="3.60.10.10">
    <property type="entry name" value="Endonuclease/exonuclease/phosphatase"/>
    <property type="match status" value="1"/>
</dbReference>
<feature type="non-terminal residue" evidence="1">
    <location>
        <position position="113"/>
    </location>
</feature>
<dbReference type="SUPFAM" id="SSF56219">
    <property type="entry name" value="DNase I-like"/>
    <property type="match status" value="1"/>
</dbReference>
<sequence length="113" mass="13167">QNINKGARDLNDTLDQTNLTDIFRTFHPKTGEYTFFSSTPGTFSRIDHILGHRKTGLNKNKRIEVIPCTCSDHKKKTTKKNKNQKTGQTRNTWTLNSMLLNNEWVKQEMKEEI</sequence>
<dbReference type="InterPro" id="IPR036691">
    <property type="entry name" value="Endo/exonu/phosph_ase_sf"/>
</dbReference>
<proteinExistence type="predicted"/>
<organism evidence="1">
    <name type="scientific">Ailuropoda melanoleuca</name>
    <name type="common">Giant panda</name>
    <dbReference type="NCBI Taxonomy" id="9646"/>
    <lineage>
        <taxon>Eukaryota</taxon>
        <taxon>Metazoa</taxon>
        <taxon>Chordata</taxon>
        <taxon>Craniata</taxon>
        <taxon>Vertebrata</taxon>
        <taxon>Euteleostomi</taxon>
        <taxon>Mammalia</taxon>
        <taxon>Eutheria</taxon>
        <taxon>Laurasiatheria</taxon>
        <taxon>Carnivora</taxon>
        <taxon>Caniformia</taxon>
        <taxon>Ursidae</taxon>
        <taxon>Ailuropoda</taxon>
    </lineage>
</organism>
<accession>D2HPG5</accession>
<name>D2HPG5_AILME</name>
<dbReference type="AlphaFoldDB" id="D2HPG5"/>
<feature type="non-terminal residue" evidence="1">
    <location>
        <position position="1"/>
    </location>
</feature>
<evidence type="ECO:0000313" key="1">
    <source>
        <dbReference type="EMBL" id="EFB15181.1"/>
    </source>
</evidence>
<protein>
    <submittedName>
        <fullName evidence="1">Uncharacterized protein</fullName>
    </submittedName>
</protein>